<comment type="function">
    <text evidence="4">Probable substrate-specific adapter of an E3 ubiquitin-protein ligase complex which mediates the ubiquitination and subsequent proteasomal degradation of target proteins. May have a role in synapse differentiation and growth.</text>
</comment>
<evidence type="ECO:0000313" key="7">
    <source>
        <dbReference type="Proteomes" id="UP001153636"/>
    </source>
</evidence>
<dbReference type="SMART" id="SM00225">
    <property type="entry name" value="BTB"/>
    <property type="match status" value="1"/>
</dbReference>
<dbReference type="Pfam" id="PF00651">
    <property type="entry name" value="BTB"/>
    <property type="match status" value="1"/>
</dbReference>
<dbReference type="SMART" id="SM00612">
    <property type="entry name" value="Kelch"/>
    <property type="match status" value="5"/>
</dbReference>
<name>A0A9P0DBD0_9CUCU</name>
<dbReference type="GO" id="GO:0003779">
    <property type="term" value="F:actin binding"/>
    <property type="evidence" value="ECO:0007669"/>
    <property type="project" value="UniProtKB-KW"/>
</dbReference>
<evidence type="ECO:0000256" key="2">
    <source>
        <dbReference type="ARBA" id="ARBA00022441"/>
    </source>
</evidence>
<keyword evidence="7" id="KW-1185">Reference proteome</keyword>
<feature type="domain" description="BTB" evidence="5">
    <location>
        <begin position="42"/>
        <end position="109"/>
    </location>
</feature>
<dbReference type="InterPro" id="IPR015915">
    <property type="entry name" value="Kelch-typ_b-propeller"/>
</dbReference>
<dbReference type="InterPro" id="IPR011333">
    <property type="entry name" value="SKP1/BTB/POZ_sf"/>
</dbReference>
<evidence type="ECO:0000256" key="4">
    <source>
        <dbReference type="ARBA" id="ARBA00043912"/>
    </source>
</evidence>
<dbReference type="PANTHER" id="PTHR45632:SF3">
    <property type="entry name" value="KELCH-LIKE PROTEIN 32"/>
    <property type="match status" value="1"/>
</dbReference>
<dbReference type="Pfam" id="PF01344">
    <property type="entry name" value="Kelch_1"/>
    <property type="match status" value="1"/>
</dbReference>
<keyword evidence="2" id="KW-0880">Kelch repeat</keyword>
<evidence type="ECO:0000259" key="5">
    <source>
        <dbReference type="PROSITE" id="PS50097"/>
    </source>
</evidence>
<dbReference type="Gene3D" id="3.30.710.10">
    <property type="entry name" value="Potassium Channel Kv1.1, Chain A"/>
    <property type="match status" value="1"/>
</dbReference>
<dbReference type="InterPro" id="IPR006652">
    <property type="entry name" value="Kelch_1"/>
</dbReference>
<dbReference type="SUPFAM" id="SSF54695">
    <property type="entry name" value="POZ domain"/>
    <property type="match status" value="1"/>
</dbReference>
<evidence type="ECO:0000313" key="6">
    <source>
        <dbReference type="EMBL" id="CAH1115259.1"/>
    </source>
</evidence>
<accession>A0A9P0DBD0</accession>
<organism evidence="6 7">
    <name type="scientific">Psylliodes chrysocephalus</name>
    <dbReference type="NCBI Taxonomy" id="3402493"/>
    <lineage>
        <taxon>Eukaryota</taxon>
        <taxon>Metazoa</taxon>
        <taxon>Ecdysozoa</taxon>
        <taxon>Arthropoda</taxon>
        <taxon>Hexapoda</taxon>
        <taxon>Insecta</taxon>
        <taxon>Pterygota</taxon>
        <taxon>Neoptera</taxon>
        <taxon>Endopterygota</taxon>
        <taxon>Coleoptera</taxon>
        <taxon>Polyphaga</taxon>
        <taxon>Cucujiformia</taxon>
        <taxon>Chrysomeloidea</taxon>
        <taxon>Chrysomelidae</taxon>
        <taxon>Galerucinae</taxon>
        <taxon>Alticini</taxon>
        <taxon>Psylliodes</taxon>
    </lineage>
</organism>
<dbReference type="EMBL" id="OV651821">
    <property type="protein sequence ID" value="CAH1115259.1"/>
    <property type="molecule type" value="Genomic_DNA"/>
</dbReference>
<dbReference type="PROSITE" id="PS50097">
    <property type="entry name" value="BTB"/>
    <property type="match status" value="1"/>
</dbReference>
<dbReference type="Proteomes" id="UP001153636">
    <property type="component" value="Chromosome 9"/>
</dbReference>
<dbReference type="OrthoDB" id="45365at2759"/>
<dbReference type="PANTHER" id="PTHR45632">
    <property type="entry name" value="LD33804P"/>
    <property type="match status" value="1"/>
</dbReference>
<dbReference type="Pfam" id="PF24681">
    <property type="entry name" value="Kelch_KLHDC2_KLHL20_DRC7"/>
    <property type="match status" value="1"/>
</dbReference>
<reference evidence="6" key="1">
    <citation type="submission" date="2022-01" db="EMBL/GenBank/DDBJ databases">
        <authorList>
            <person name="King R."/>
        </authorList>
    </citation>
    <scope>NUCLEOTIDE SEQUENCE</scope>
</reference>
<dbReference type="AlphaFoldDB" id="A0A9P0DBD0"/>
<gene>
    <name evidence="6" type="ORF">PSYICH_LOCUS15073</name>
</gene>
<dbReference type="Pfam" id="PF07707">
    <property type="entry name" value="BACK"/>
    <property type="match status" value="1"/>
</dbReference>
<dbReference type="InterPro" id="IPR000210">
    <property type="entry name" value="BTB/POZ_dom"/>
</dbReference>
<dbReference type="InterPro" id="IPR017096">
    <property type="entry name" value="BTB-kelch_protein"/>
</dbReference>
<keyword evidence="3" id="KW-0677">Repeat</keyword>
<dbReference type="SUPFAM" id="SSF117281">
    <property type="entry name" value="Kelch motif"/>
    <property type="match status" value="1"/>
</dbReference>
<dbReference type="Gene3D" id="2.120.10.80">
    <property type="entry name" value="Kelch-type beta propeller"/>
    <property type="match status" value="1"/>
</dbReference>
<dbReference type="PIRSF" id="PIRSF037037">
    <property type="entry name" value="Kelch-like_protein_gigaxonin"/>
    <property type="match status" value="1"/>
</dbReference>
<evidence type="ECO:0000256" key="1">
    <source>
        <dbReference type="ARBA" id="ARBA00013699"/>
    </source>
</evidence>
<evidence type="ECO:0000256" key="3">
    <source>
        <dbReference type="ARBA" id="ARBA00022737"/>
    </source>
</evidence>
<dbReference type="InterPro" id="IPR011705">
    <property type="entry name" value="BACK"/>
</dbReference>
<proteinExistence type="predicted"/>
<dbReference type="SMART" id="SM00875">
    <property type="entry name" value="BACK"/>
    <property type="match status" value="1"/>
</dbReference>
<protein>
    <recommendedName>
        <fullName evidence="1">Kelch-like protein diablo</fullName>
    </recommendedName>
</protein>
<dbReference type="Gene3D" id="1.25.40.420">
    <property type="match status" value="1"/>
</dbReference>
<sequence>MTKTKEKYFPDKIFNSIIYEYPSHQSHLLEGLNSLRDKGELFDITLVIEGSEFKAHKAVLAACSDYFRAMFTDNMLEARQDEICLNGIKAKGFHQLLDYAYTTRLALNIANVQEVLEAASYVQMLPVIQACSSFLQTQINIDNCVDIATIAETYSLSQLKMKVYRYMSGHLLEFSNSPEFYRLTPQQLENLLACDYPVDCSEADVLRIVLAWFFHVDTNELDVRLSYAVRIIRYIHFIEISKRKLDSILDKVFEGRKCEWQLYKIILQEVYRQSSLEQSGLYKIILQELYRQSSHEQSGIISTLLNSRGMEMALLKIGGFGMSGITNEITYCFASERKWKHLTSIPHVEQCNFGTAVFNNELYIVGGCFNQSLQENIHPFGFRYTPRYNKWSTMAPMKIERCRFSLNVVGALLYAVGGASEADEYDVSTCECYNPLVDSWFMIQPLPAYVTQHAGVGFENDYECKLYISGGIDRDNVQTNQMFCYDVNLEKWKMCSPMFLPRADHVMLSIGKFLYVCGGWTEDSRSRSLVDTLDAYDVEKDTWRIVTRVPTPRYHAGIVCVEKKIYFVGGFSSDEMFDKDTAAIEYYDIDTGKWTVEDKYPQDIWEHTCATLYIPKCRDDMEVLASSEVRT</sequence>